<dbReference type="InterPro" id="IPR008271">
    <property type="entry name" value="Ser/Thr_kinase_AS"/>
</dbReference>
<organism evidence="4 5">
    <name type="scientific">Tritrichomonas musculus</name>
    <dbReference type="NCBI Taxonomy" id="1915356"/>
    <lineage>
        <taxon>Eukaryota</taxon>
        <taxon>Metamonada</taxon>
        <taxon>Parabasalia</taxon>
        <taxon>Tritrichomonadida</taxon>
        <taxon>Tritrichomonadidae</taxon>
        <taxon>Tritrichomonas</taxon>
    </lineage>
</organism>
<dbReference type="EMBL" id="JAPFFF010000056">
    <property type="protein sequence ID" value="KAK8838320.1"/>
    <property type="molecule type" value="Genomic_DNA"/>
</dbReference>
<accession>A0ABR2GWK7</accession>
<gene>
    <name evidence="4" type="ORF">M9Y10_035743</name>
</gene>
<dbReference type="Gene3D" id="1.10.510.10">
    <property type="entry name" value="Transferase(Phosphotransferase) domain 1"/>
    <property type="match status" value="1"/>
</dbReference>
<keyword evidence="5" id="KW-1185">Reference proteome</keyword>
<feature type="compositionally biased region" description="Basic and acidic residues" evidence="2">
    <location>
        <begin position="1429"/>
        <end position="1446"/>
    </location>
</feature>
<dbReference type="CDD" id="cd00180">
    <property type="entry name" value="PKc"/>
    <property type="match status" value="1"/>
</dbReference>
<dbReference type="Gene3D" id="1.25.40.10">
    <property type="entry name" value="Tetratricopeptide repeat domain"/>
    <property type="match status" value="4"/>
</dbReference>
<dbReference type="InterPro" id="IPR011990">
    <property type="entry name" value="TPR-like_helical_dom_sf"/>
</dbReference>
<dbReference type="InterPro" id="IPR050767">
    <property type="entry name" value="Sel1_AlgK"/>
</dbReference>
<reference evidence="4 5" key="1">
    <citation type="submission" date="2024-04" db="EMBL/GenBank/DDBJ databases">
        <title>Tritrichomonas musculus Genome.</title>
        <authorList>
            <person name="Alves-Ferreira E."/>
            <person name="Grigg M."/>
            <person name="Lorenzi H."/>
            <person name="Galac M."/>
        </authorList>
    </citation>
    <scope>NUCLEOTIDE SEQUENCE [LARGE SCALE GENOMIC DNA]</scope>
    <source>
        <strain evidence="4 5">EAF2021</strain>
    </source>
</reference>
<dbReference type="InterPro" id="IPR000719">
    <property type="entry name" value="Prot_kinase_dom"/>
</dbReference>
<dbReference type="InterPro" id="IPR006597">
    <property type="entry name" value="Sel1-like"/>
</dbReference>
<dbReference type="InterPro" id="IPR011009">
    <property type="entry name" value="Kinase-like_dom_sf"/>
</dbReference>
<dbReference type="PANTHER" id="PTHR11102:SF147">
    <property type="entry name" value="SEL1L ADAPTOR SUBUNIT OF ERAD E3 UBIQUITIN LIGASE"/>
    <property type="match status" value="1"/>
</dbReference>
<dbReference type="SMART" id="SM00671">
    <property type="entry name" value="SEL1"/>
    <property type="match status" value="18"/>
</dbReference>
<sequence>MEDLSFTVIPNMCSINNIKDPALLKIYNSFQIKFIPFAVYSGNFNFFISNADNSLVKQLQHITENSKFITYMYSNLYQSVYLSQKNNKKDFIDTEFGIEAIICFEGHCHILEKVDIQVVEKFFSKIQTEKSMAIINASCKFDRNNEKLTKIEIYHIKKEIENFCNYFSDEIEQNKFIECTIRPISCYMIRRYFYPTDYFTDQRFFTFNFRKEKTKNKTQKKSLKKTLIKFMKSDCPSYSVPYFDALQEEIEEEDINNNEPLNYKNFKQNDFITLRDVYRNDTSIFYLVFHIETFYIFLLKKVINLDTDSSSFKNEVNFCKNYSHRCFMRFYGFLMNDEDIQGFVYEYLCNNSLISYAMSHEQKETELYALISINRIYQGIDYLHKNSLIYRDFKPLNILIDHDFYPYITDFETIRMIDEEHEIVNITNDIGSPLYFSPEQYSGDPKLSFSSDIYSFGLIIYYLFEKKDLKKEFYNLHLKNEDHEIPLPHASKNMQEVFQSCIKYTPSERMTHDEIKTHIVEEMSSPSYLEKYLINDGKEKSQSIYIFVYETIRILFDYPEKLSNYLDNLLHYLIIHISYDYDDRSFCFLDFGEYLLRYRSDKNRSLAIKYYNMAAQENNSKASLILGNIYFRGKIVNQDYLKAKEYYEMAANLDDQEAQFKLGFIYHKGLGVKQDYIKAKEYYELAATQNHSEALFKLGNLYKKGHGVKQDYKEARKYYALSSQQQNASAQNKLGELYLFGYGTNKNITKALKKFNQSAENGNAKAYNNLGNIYYYGDDAELDISQAIYYYKLAANEDNPDALYSLGEFFYEGDYVEPNFMKAKKYFESAAEKGNSKALYKLGKIYYKGRGVDHNFGKAKEYFELAAQNNIQKAFVYLGHMHYFGNGVDKNCEKAIEYLELAAKSDISKALYFLGILYYYDYNDYGILNYTNAMKYLELAAEEDNSKASFFLGKVYLDGKCVKQSYEKAKEYFELAAEDDNSEAQHELGVLYYNGKGVERNYEKAKYYFELAAEDGNNFALSYLANMYINGFGTPKDYSKGRYYLELMCENGFYRAFVELGDLYLSGMGDKPNYEKAKECYEIAANTNSQQANFKLGLLYYTGHGVKQDYEKAKKYFELAAREYHPDAFYMLGIIYFYGFGVKKDLRLAKQYFELAANQNNTKSMIFLSDYFSTCEFNISKAIQYLSKCCKMDDVEYQMIENKVPVIIYSKMFNSLKYVSFNDLGLIYIFAVNDIKKGIECIKESAFAEYSFGQNNFGLINQFYLNNIVNAEYMYEKASLQSFSLAEYNFGYLKEKNENIDSGIPYYIKASEHEDVKLKFKDNYRVDCYLNISMLFILCLANLKLTKYYFLLSNFDESKKYFRKSFIKYTTIEKDFSYSFVFEFNETSVHNPFLYLKDFILNFPLFDLKNQSNLSPEIKKQIKSIPKQNDNDNNRKSTEFFRKEENISDDEKETTKRDGSDEKLNKKLKENETKKNFYPFFDIDHFGNDNDPLFDQDSSNLYKDEIVFRDPDQLFDFLVQNKKFQSIFIDEINEIIQTMETITYTPPYPILFGRLNLTKSKPKDNTNYRMEDINELFYEAFE</sequence>
<comment type="caution">
    <text evidence="4">The sequence shown here is derived from an EMBL/GenBank/DDBJ whole genome shotgun (WGS) entry which is preliminary data.</text>
</comment>
<name>A0ABR2GWK7_9EUKA</name>
<dbReference type="SUPFAM" id="SSF56112">
    <property type="entry name" value="Protein kinase-like (PK-like)"/>
    <property type="match status" value="1"/>
</dbReference>
<evidence type="ECO:0000259" key="3">
    <source>
        <dbReference type="PROSITE" id="PS50011"/>
    </source>
</evidence>
<dbReference type="PROSITE" id="PS50011">
    <property type="entry name" value="PROTEIN_KINASE_DOM"/>
    <property type="match status" value="1"/>
</dbReference>
<dbReference type="PROSITE" id="PS00108">
    <property type="entry name" value="PROTEIN_KINASE_ST"/>
    <property type="match status" value="1"/>
</dbReference>
<feature type="region of interest" description="Disordered" evidence="2">
    <location>
        <begin position="1422"/>
        <end position="1462"/>
    </location>
</feature>
<dbReference type="PANTHER" id="PTHR11102">
    <property type="entry name" value="SEL-1-LIKE PROTEIN"/>
    <property type="match status" value="1"/>
</dbReference>
<evidence type="ECO:0000256" key="2">
    <source>
        <dbReference type="SAM" id="MobiDB-lite"/>
    </source>
</evidence>
<dbReference type="Proteomes" id="UP001470230">
    <property type="component" value="Unassembled WGS sequence"/>
</dbReference>
<protein>
    <recommendedName>
        <fullName evidence="3">Protein kinase domain-containing protein</fullName>
    </recommendedName>
</protein>
<evidence type="ECO:0000256" key="1">
    <source>
        <dbReference type="ARBA" id="ARBA00038101"/>
    </source>
</evidence>
<evidence type="ECO:0000313" key="5">
    <source>
        <dbReference type="Proteomes" id="UP001470230"/>
    </source>
</evidence>
<comment type="similarity">
    <text evidence="1">Belongs to the sel-1 family.</text>
</comment>
<dbReference type="Pfam" id="PF00069">
    <property type="entry name" value="Pkinase"/>
    <property type="match status" value="1"/>
</dbReference>
<evidence type="ECO:0000313" key="4">
    <source>
        <dbReference type="EMBL" id="KAK8838320.1"/>
    </source>
</evidence>
<dbReference type="SUPFAM" id="SSF81901">
    <property type="entry name" value="HCP-like"/>
    <property type="match status" value="5"/>
</dbReference>
<proteinExistence type="inferred from homology"/>
<dbReference type="Pfam" id="PF08238">
    <property type="entry name" value="Sel1"/>
    <property type="match status" value="16"/>
</dbReference>
<feature type="domain" description="Protein kinase" evidence="3">
    <location>
        <begin position="271"/>
        <end position="521"/>
    </location>
</feature>
<feature type="compositionally biased region" description="Basic and acidic residues" evidence="2">
    <location>
        <begin position="1453"/>
        <end position="1462"/>
    </location>
</feature>